<protein>
    <submittedName>
        <fullName evidence="8">Drug/metabolite transporter (DMT)-like permease</fullName>
    </submittedName>
</protein>
<keyword evidence="4 6" id="KW-1133">Transmembrane helix</keyword>
<feature type="transmembrane region" description="Helical" evidence="6">
    <location>
        <begin position="177"/>
        <end position="195"/>
    </location>
</feature>
<dbReference type="InterPro" id="IPR037185">
    <property type="entry name" value="EmrE-like"/>
</dbReference>
<feature type="domain" description="EamA" evidence="7">
    <location>
        <begin position="5"/>
        <end position="135"/>
    </location>
</feature>
<evidence type="ECO:0000256" key="6">
    <source>
        <dbReference type="SAM" id="Phobius"/>
    </source>
</evidence>
<accession>A0A370IE99</accession>
<sequence length="296" mass="30610">MTRRGWALFLALGVIWGVPYAMIRIAVRDFDPVVVAGGRTAIGALLLLPIALYGKSLGPALRRWPWLVAYTLVEITGPWLLLGHAETKLNSSTVGLLVAAVPLVAVVVVTALGHEAFDSRRVVGLLVGLGGVLALVGLDIDLSDFGALAAVGITAVGYAVGPIIINRKLADLPPMGVVTGSLVLAAALYAPFVAWRWPERITAPAGWSVLGLAVLCTAVAFLVFFALIGEVGPARATVITYINPAVALVIGVSLLGEPLTAGMAIGFPLVILGSILGTAKARPRVVAEPQPVDTVG</sequence>
<name>A0A370IE99_9NOCA</name>
<dbReference type="AlphaFoldDB" id="A0A370IE99"/>
<comment type="similarity">
    <text evidence="2">Belongs to the EamA transporter family.</text>
</comment>
<dbReference type="PANTHER" id="PTHR32322">
    <property type="entry name" value="INNER MEMBRANE TRANSPORTER"/>
    <property type="match status" value="1"/>
</dbReference>
<dbReference type="GO" id="GO:0016020">
    <property type="term" value="C:membrane"/>
    <property type="evidence" value="ECO:0007669"/>
    <property type="project" value="UniProtKB-SubCell"/>
</dbReference>
<feature type="transmembrane region" description="Helical" evidence="6">
    <location>
        <begin position="94"/>
        <end position="113"/>
    </location>
</feature>
<evidence type="ECO:0000256" key="5">
    <source>
        <dbReference type="ARBA" id="ARBA00023136"/>
    </source>
</evidence>
<evidence type="ECO:0000259" key="7">
    <source>
        <dbReference type="Pfam" id="PF00892"/>
    </source>
</evidence>
<feature type="transmembrane region" description="Helical" evidence="6">
    <location>
        <begin position="33"/>
        <end position="52"/>
    </location>
</feature>
<keyword evidence="3 6" id="KW-0812">Transmembrane</keyword>
<comment type="caution">
    <text evidence="8">The sequence shown here is derived from an EMBL/GenBank/DDBJ whole genome shotgun (WGS) entry which is preliminary data.</text>
</comment>
<keyword evidence="9" id="KW-1185">Reference proteome</keyword>
<organism evidence="8 9">
    <name type="scientific">Nocardia pseudobrasiliensis</name>
    <dbReference type="NCBI Taxonomy" id="45979"/>
    <lineage>
        <taxon>Bacteria</taxon>
        <taxon>Bacillati</taxon>
        <taxon>Actinomycetota</taxon>
        <taxon>Actinomycetes</taxon>
        <taxon>Mycobacteriales</taxon>
        <taxon>Nocardiaceae</taxon>
        <taxon>Nocardia</taxon>
    </lineage>
</organism>
<gene>
    <name evidence="8" type="ORF">DFR76_101436</name>
</gene>
<feature type="transmembrane region" description="Helical" evidence="6">
    <location>
        <begin position="64"/>
        <end position="82"/>
    </location>
</feature>
<evidence type="ECO:0000256" key="2">
    <source>
        <dbReference type="ARBA" id="ARBA00007362"/>
    </source>
</evidence>
<dbReference type="Pfam" id="PF00892">
    <property type="entry name" value="EamA"/>
    <property type="match status" value="2"/>
</dbReference>
<evidence type="ECO:0000313" key="8">
    <source>
        <dbReference type="EMBL" id="RDI68900.1"/>
    </source>
</evidence>
<feature type="transmembrane region" description="Helical" evidence="6">
    <location>
        <begin position="261"/>
        <end position="279"/>
    </location>
</feature>
<dbReference type="PANTHER" id="PTHR32322:SF9">
    <property type="entry name" value="AMINO-ACID METABOLITE EFFLUX PUMP-RELATED"/>
    <property type="match status" value="1"/>
</dbReference>
<dbReference type="InterPro" id="IPR050638">
    <property type="entry name" value="AA-Vitamin_Transporters"/>
</dbReference>
<feature type="transmembrane region" description="Helical" evidence="6">
    <location>
        <begin position="122"/>
        <end position="140"/>
    </location>
</feature>
<evidence type="ECO:0000256" key="1">
    <source>
        <dbReference type="ARBA" id="ARBA00004141"/>
    </source>
</evidence>
<evidence type="ECO:0000256" key="4">
    <source>
        <dbReference type="ARBA" id="ARBA00022989"/>
    </source>
</evidence>
<dbReference type="Proteomes" id="UP000254869">
    <property type="component" value="Unassembled WGS sequence"/>
</dbReference>
<evidence type="ECO:0000256" key="3">
    <source>
        <dbReference type="ARBA" id="ARBA00022692"/>
    </source>
</evidence>
<dbReference type="SUPFAM" id="SSF103481">
    <property type="entry name" value="Multidrug resistance efflux transporter EmrE"/>
    <property type="match status" value="2"/>
</dbReference>
<feature type="transmembrane region" description="Helical" evidence="6">
    <location>
        <begin position="7"/>
        <end position="27"/>
    </location>
</feature>
<feature type="transmembrane region" description="Helical" evidence="6">
    <location>
        <begin position="236"/>
        <end position="255"/>
    </location>
</feature>
<feature type="transmembrane region" description="Helical" evidence="6">
    <location>
        <begin position="207"/>
        <end position="229"/>
    </location>
</feature>
<feature type="domain" description="EamA" evidence="7">
    <location>
        <begin position="153"/>
        <end position="276"/>
    </location>
</feature>
<feature type="transmembrane region" description="Helical" evidence="6">
    <location>
        <begin position="146"/>
        <end position="165"/>
    </location>
</feature>
<reference evidence="8 9" key="1">
    <citation type="submission" date="2018-07" db="EMBL/GenBank/DDBJ databases">
        <title>Genomic Encyclopedia of Type Strains, Phase IV (KMG-IV): sequencing the most valuable type-strain genomes for metagenomic binning, comparative biology and taxonomic classification.</title>
        <authorList>
            <person name="Goeker M."/>
        </authorList>
    </citation>
    <scope>NUCLEOTIDE SEQUENCE [LARGE SCALE GENOMIC DNA]</scope>
    <source>
        <strain evidence="8 9">DSM 44290</strain>
    </source>
</reference>
<dbReference type="RefSeq" id="WP_067990637.1">
    <property type="nucleotide sequence ID" value="NZ_QQBC01000001.1"/>
</dbReference>
<proteinExistence type="inferred from homology"/>
<dbReference type="InterPro" id="IPR000620">
    <property type="entry name" value="EamA_dom"/>
</dbReference>
<dbReference type="EMBL" id="QQBC01000001">
    <property type="protein sequence ID" value="RDI68900.1"/>
    <property type="molecule type" value="Genomic_DNA"/>
</dbReference>
<keyword evidence="5 6" id="KW-0472">Membrane</keyword>
<evidence type="ECO:0000313" key="9">
    <source>
        <dbReference type="Proteomes" id="UP000254869"/>
    </source>
</evidence>
<comment type="subcellular location">
    <subcellularLocation>
        <location evidence="1">Membrane</location>
        <topology evidence="1">Multi-pass membrane protein</topology>
    </subcellularLocation>
</comment>